<sequence>MDFGSHMERTQVQYQYRILMHPVLFLPFGISFLGHTEDRPPAVCLNKRHHCMSRDCLAHACRKNTTVKKQRTGRVQNTDEGARESICWAGPHFKIVSCRSMNATV</sequence>
<dbReference type="EMBL" id="JAFNEN010000005">
    <property type="protein sequence ID" value="KAG8201427.1"/>
    <property type="molecule type" value="Genomic_DNA"/>
</dbReference>
<comment type="caution">
    <text evidence="1">The sequence shown here is derived from an EMBL/GenBank/DDBJ whole genome shotgun (WGS) entry which is preliminary data.</text>
</comment>
<name>A0AAV6VXU1_9ARAC</name>
<reference evidence="1 2" key="1">
    <citation type="journal article" date="2022" name="Nat. Ecol. Evol.">
        <title>A masculinizing supergene underlies an exaggerated male reproductive morph in a spider.</title>
        <authorList>
            <person name="Hendrickx F."/>
            <person name="De Corte Z."/>
            <person name="Sonet G."/>
            <person name="Van Belleghem S.M."/>
            <person name="Kostlbacher S."/>
            <person name="Vangestel C."/>
        </authorList>
    </citation>
    <scope>NUCLEOTIDE SEQUENCE [LARGE SCALE GENOMIC DNA]</scope>
    <source>
        <strain evidence="1">W744_W776</strain>
    </source>
</reference>
<keyword evidence="2" id="KW-1185">Reference proteome</keyword>
<proteinExistence type="predicted"/>
<gene>
    <name evidence="1" type="ORF">JTE90_024300</name>
</gene>
<evidence type="ECO:0000313" key="1">
    <source>
        <dbReference type="EMBL" id="KAG8201427.1"/>
    </source>
</evidence>
<evidence type="ECO:0000313" key="2">
    <source>
        <dbReference type="Proteomes" id="UP000827092"/>
    </source>
</evidence>
<dbReference type="AlphaFoldDB" id="A0AAV6VXU1"/>
<organism evidence="1 2">
    <name type="scientific">Oedothorax gibbosus</name>
    <dbReference type="NCBI Taxonomy" id="931172"/>
    <lineage>
        <taxon>Eukaryota</taxon>
        <taxon>Metazoa</taxon>
        <taxon>Ecdysozoa</taxon>
        <taxon>Arthropoda</taxon>
        <taxon>Chelicerata</taxon>
        <taxon>Arachnida</taxon>
        <taxon>Araneae</taxon>
        <taxon>Araneomorphae</taxon>
        <taxon>Entelegynae</taxon>
        <taxon>Araneoidea</taxon>
        <taxon>Linyphiidae</taxon>
        <taxon>Erigoninae</taxon>
        <taxon>Oedothorax</taxon>
    </lineage>
</organism>
<dbReference type="Proteomes" id="UP000827092">
    <property type="component" value="Unassembled WGS sequence"/>
</dbReference>
<accession>A0AAV6VXU1</accession>
<protein>
    <submittedName>
        <fullName evidence="1">Uncharacterized protein</fullName>
    </submittedName>
</protein>